<dbReference type="InterPro" id="IPR036322">
    <property type="entry name" value="WD40_repeat_dom_sf"/>
</dbReference>
<evidence type="ECO:0000256" key="5">
    <source>
        <dbReference type="SAM" id="MobiDB-lite"/>
    </source>
</evidence>
<feature type="region of interest" description="Disordered" evidence="5">
    <location>
        <begin position="585"/>
        <end position="617"/>
    </location>
</feature>
<dbReference type="PANTHER" id="PTHR14205:SF15">
    <property type="entry name" value="EARP AND GARP COMPLEX-INTERACTING PROTEIN 1"/>
    <property type="match status" value="1"/>
</dbReference>
<dbReference type="AlphaFoldDB" id="A0A9Q0LIM7"/>
<dbReference type="SMART" id="SM00320">
    <property type="entry name" value="WD40"/>
    <property type="match status" value="4"/>
</dbReference>
<dbReference type="Gene3D" id="2.130.10.10">
    <property type="entry name" value="YVTN repeat-like/Quinoprotein amine dehydrogenase"/>
    <property type="match status" value="1"/>
</dbReference>
<dbReference type="InterPro" id="IPR040323">
    <property type="entry name" value="EIPR1"/>
</dbReference>
<evidence type="ECO:0000313" key="8">
    <source>
        <dbReference type="Proteomes" id="UP001149090"/>
    </source>
</evidence>
<keyword evidence="2 4" id="KW-0853">WD repeat</keyword>
<feature type="repeat" description="WD" evidence="4">
    <location>
        <begin position="282"/>
        <end position="318"/>
    </location>
</feature>
<feature type="repeat" description="WD" evidence="4">
    <location>
        <begin position="236"/>
        <end position="271"/>
    </location>
</feature>
<evidence type="ECO:0000256" key="1">
    <source>
        <dbReference type="ARBA" id="ARBA00005672"/>
    </source>
</evidence>
<feature type="compositionally biased region" description="Low complexity" evidence="5">
    <location>
        <begin position="602"/>
        <end position="616"/>
    </location>
</feature>
<keyword evidence="8" id="KW-1185">Reference proteome</keyword>
<evidence type="ECO:0000256" key="2">
    <source>
        <dbReference type="ARBA" id="ARBA00022574"/>
    </source>
</evidence>
<evidence type="ECO:0000313" key="7">
    <source>
        <dbReference type="EMBL" id="KAJ5073114.1"/>
    </source>
</evidence>
<comment type="caution">
    <text evidence="7">The sequence shown here is derived from an EMBL/GenBank/DDBJ whole genome shotgun (WGS) entry which is preliminary data.</text>
</comment>
<dbReference type="PANTHER" id="PTHR14205">
    <property type="entry name" value="WD-REPEAT PROTEIN"/>
    <property type="match status" value="1"/>
</dbReference>
<dbReference type="InterPro" id="IPR015943">
    <property type="entry name" value="WD40/YVTN_repeat-like_dom_sf"/>
</dbReference>
<accession>A0A9Q0LIM7</accession>
<proteinExistence type="inferred from homology"/>
<reference evidence="7" key="1">
    <citation type="submission" date="2022-10" db="EMBL/GenBank/DDBJ databases">
        <title>Novel sulphate-reducing endosymbionts in the free-living metamonad Anaeramoeba.</title>
        <authorList>
            <person name="Jerlstrom-Hultqvist J."/>
            <person name="Cepicka I."/>
            <person name="Gallot-Lavallee L."/>
            <person name="Salas-Leiva D."/>
            <person name="Curtis B.A."/>
            <person name="Zahonova K."/>
            <person name="Pipaliya S."/>
            <person name="Dacks J."/>
            <person name="Roger A.J."/>
        </authorList>
    </citation>
    <scope>NUCLEOTIDE SEQUENCE</scope>
    <source>
        <strain evidence="7">BMAN</strain>
    </source>
</reference>
<name>A0A9Q0LIM7_ANAIG</name>
<dbReference type="InterPro" id="IPR001680">
    <property type="entry name" value="WD40_rpt"/>
</dbReference>
<feature type="domain" description="EIPR1-like beta-propeller" evidence="6">
    <location>
        <begin position="157"/>
        <end position="314"/>
    </location>
</feature>
<dbReference type="GO" id="GO:0016567">
    <property type="term" value="P:protein ubiquitination"/>
    <property type="evidence" value="ECO:0007669"/>
    <property type="project" value="TreeGrafter"/>
</dbReference>
<keyword evidence="3" id="KW-0677">Repeat</keyword>
<protein>
    <submittedName>
        <fullName evidence="7">Wd40 repeat family</fullName>
    </submittedName>
</protein>
<dbReference type="Pfam" id="PF23609">
    <property type="entry name" value="Beta-prop_EIPR1"/>
    <property type="match status" value="1"/>
</dbReference>
<dbReference type="InterPro" id="IPR059104">
    <property type="entry name" value="Beta-prop_EIPR1-like"/>
</dbReference>
<evidence type="ECO:0000256" key="3">
    <source>
        <dbReference type="ARBA" id="ARBA00022737"/>
    </source>
</evidence>
<dbReference type="PROSITE" id="PS50082">
    <property type="entry name" value="WD_REPEATS_2"/>
    <property type="match status" value="2"/>
</dbReference>
<evidence type="ECO:0000256" key="4">
    <source>
        <dbReference type="PROSITE-ProRule" id="PRU00221"/>
    </source>
</evidence>
<gene>
    <name evidence="7" type="ORF">M0811_09069</name>
</gene>
<dbReference type="Proteomes" id="UP001149090">
    <property type="component" value="Unassembled WGS sequence"/>
</dbReference>
<feature type="compositionally biased region" description="Polar residues" evidence="5">
    <location>
        <begin position="585"/>
        <end position="597"/>
    </location>
</feature>
<sequence length="871" mass="99917">MQNKLTGRLWRKNIDLESNEFSSDIKIRNYTNKQRFSQLTSFAIHSQSDYLLKSSFNSTKNESSIIEIFNKNRITDEMEIVYRFALNQPVYDMNWMDSRLLVASKGTAHLFELSKEFLDKISIIEKQGYNREELCGDLEEKGCYKHKHLGGRLLSAPPGEKNSKFLTIENNNLHIWDLNNSQDPLNTAQVSASCLYVSEYNPLMENIVIVGGVGSSIKIIDSRNISSHYSMIQNIENSKHDIVNDIQWSPFLPFVFASAGEDFTVKVWDMRFIQKAKPVYILEGHENIVDSICWSHFYPDFLFSSSLDHNVNFWSLNSSPNCLLSSQKIRNETIAGIACSRNSSEFVYLASKLNTVFSIQISEDFLSSLARNVLLKIKDRDMRTIHNCIFYRDFRQASNLVLSQSKNSIKQNHPKKALEITKLLRPLVLADFKQTPLRSVFWMCAVSIPPLFPFDWTQSVDSNFLFEKKLISLEAKLQLMIQQENFTGISKYLPKVQDFLLKLDFSTVSNMVEILSKTDIILAISLVISYGEQANDTEHSNFLNLAYPLIFPTVYDDPNEVFYSSIDNLKSEEKSIIQDHSKISNSKSDFSQTNQNPKKIRSTNSNTQDSNSQIQNTEDDNVVVIDESLRNLRQKKRSKKNLSFSLARPVVTFERILSQLKIMKNVHTFLGNNYSPPTINDHDTALSLFQDPLNLISITMLRLYLFLLLQKFQIIPFYIIASSFADEFSQAPIALLLQEMMSTIGFSILQKVLKKSYSQKISKRIIDIRNSLECAIEIATKSALIPKPVATFFQQVIPQFSSDLRNSLKDPKLVSDPSFANIQSQMKISLEKIHQFDFESRSRICKLEIEVAKEVLKSFLSKFDSTNSNLN</sequence>
<dbReference type="SUPFAM" id="SSF50978">
    <property type="entry name" value="WD40 repeat-like"/>
    <property type="match status" value="1"/>
</dbReference>
<dbReference type="EMBL" id="JAPDFW010000077">
    <property type="protein sequence ID" value="KAJ5073114.1"/>
    <property type="molecule type" value="Genomic_DNA"/>
</dbReference>
<organism evidence="7 8">
    <name type="scientific">Anaeramoeba ignava</name>
    <name type="common">Anaerobic marine amoeba</name>
    <dbReference type="NCBI Taxonomy" id="1746090"/>
    <lineage>
        <taxon>Eukaryota</taxon>
        <taxon>Metamonada</taxon>
        <taxon>Anaeramoebidae</taxon>
        <taxon>Anaeramoeba</taxon>
    </lineage>
</organism>
<dbReference type="OrthoDB" id="10255181at2759"/>
<evidence type="ECO:0000259" key="6">
    <source>
        <dbReference type="Pfam" id="PF23609"/>
    </source>
</evidence>
<comment type="similarity">
    <text evidence="1">Belongs to the WD repeat EIPR1 family.</text>
</comment>
<dbReference type="PROSITE" id="PS50294">
    <property type="entry name" value="WD_REPEATS_REGION"/>
    <property type="match status" value="1"/>
</dbReference>
<dbReference type="OMA" id="HPFVPYW"/>